<evidence type="ECO:0000256" key="1">
    <source>
        <dbReference type="SAM" id="MobiDB-lite"/>
    </source>
</evidence>
<dbReference type="EMBL" id="KN823040">
    <property type="protein sequence ID" value="KIO25508.1"/>
    <property type="molecule type" value="Genomic_DNA"/>
</dbReference>
<evidence type="ECO:0000313" key="4">
    <source>
        <dbReference type="Proteomes" id="UP000054248"/>
    </source>
</evidence>
<sequence>LDAVSKVLVHLGDLARYREQYNEVGGKPKAGQLKHSEDWKPRRGRGGKKESSPIVTRERDFTRASECYQQARLLFPDNGNAPNQLAVLAIWTGDSFLAAYHCYRAMAVRQPFPTAQDNLIKSVEKVLTKFKAAEEQPVSSEIDAFKERVLYLHGIWVTKSASSTAPKQAVKVNELFERLVRERQLQADTIVKTLVMSFAALWRTRMYAQPLPEDSAPDTQATQSTQATSSKHWEPFILNHALDLIGTLMEISTSEMIGFDNAEGGADQGNEAEDNFVLAQRITAVFRRALPALRIASKWLKANLEYVVRNGAEPFWVKYAEFATKLAGTFPTAKLPALSMPLEEDVDMKGFAPLKRTMMETKAFEDANGAKLAVSGDTDGLGGVHPNEEHLMRIVRLILQR</sequence>
<dbReference type="OrthoDB" id="69928at2759"/>
<feature type="compositionally biased region" description="Basic and acidic residues" evidence="1">
    <location>
        <begin position="34"/>
        <end position="58"/>
    </location>
</feature>
<accession>A0A0C3KVK6</accession>
<gene>
    <name evidence="3" type="ORF">M407DRAFT_25108</name>
</gene>
<protein>
    <submittedName>
        <fullName evidence="3">Glycosyltransferase family 2 protein</fullName>
    </submittedName>
</protein>
<proteinExistence type="predicted"/>
<feature type="region of interest" description="Disordered" evidence="1">
    <location>
        <begin position="25"/>
        <end position="58"/>
    </location>
</feature>
<dbReference type="PANTHER" id="PTHR15696:SF36">
    <property type="entry name" value="NONSENSE-MEDIATED MRNA DECAY FACTOR"/>
    <property type="match status" value="1"/>
</dbReference>
<dbReference type="Pfam" id="PF10373">
    <property type="entry name" value="EST1_DNA_bind"/>
    <property type="match status" value="1"/>
</dbReference>
<reference evidence="4" key="2">
    <citation type="submission" date="2015-01" db="EMBL/GenBank/DDBJ databases">
        <title>Evolutionary Origins and Diversification of the Mycorrhizal Mutualists.</title>
        <authorList>
            <consortium name="DOE Joint Genome Institute"/>
            <consortium name="Mycorrhizal Genomics Consortium"/>
            <person name="Kohler A."/>
            <person name="Kuo A."/>
            <person name="Nagy L.G."/>
            <person name="Floudas D."/>
            <person name="Copeland A."/>
            <person name="Barry K.W."/>
            <person name="Cichocki N."/>
            <person name="Veneault-Fourrey C."/>
            <person name="LaButti K."/>
            <person name="Lindquist E.A."/>
            <person name="Lipzen A."/>
            <person name="Lundell T."/>
            <person name="Morin E."/>
            <person name="Murat C."/>
            <person name="Riley R."/>
            <person name="Ohm R."/>
            <person name="Sun H."/>
            <person name="Tunlid A."/>
            <person name="Henrissat B."/>
            <person name="Grigoriev I.V."/>
            <person name="Hibbett D.S."/>
            <person name="Martin F."/>
        </authorList>
    </citation>
    <scope>NUCLEOTIDE SEQUENCE [LARGE SCALE GENOMIC DNA]</scope>
    <source>
        <strain evidence="4">MUT 4182</strain>
    </source>
</reference>
<name>A0A0C3KVK6_9AGAM</name>
<dbReference type="InterPro" id="IPR018834">
    <property type="entry name" value="DNA/RNA-bd_Est1-type"/>
</dbReference>
<dbReference type="PANTHER" id="PTHR15696">
    <property type="entry name" value="SMG-7 SUPPRESSOR WITH MORPHOLOGICAL EFFECT ON GENITALIA PROTEIN 7"/>
    <property type="match status" value="1"/>
</dbReference>
<dbReference type="AlphaFoldDB" id="A0A0C3KVK6"/>
<dbReference type="Gene3D" id="1.25.40.10">
    <property type="entry name" value="Tetratricopeptide repeat domain"/>
    <property type="match status" value="1"/>
</dbReference>
<feature type="domain" description="DNA/RNA-binding" evidence="2">
    <location>
        <begin position="64"/>
        <end position="356"/>
    </location>
</feature>
<reference evidence="3 4" key="1">
    <citation type="submission" date="2014-04" db="EMBL/GenBank/DDBJ databases">
        <authorList>
            <consortium name="DOE Joint Genome Institute"/>
            <person name="Kuo A."/>
            <person name="Girlanda M."/>
            <person name="Perotto S."/>
            <person name="Kohler A."/>
            <person name="Nagy L.G."/>
            <person name="Floudas D."/>
            <person name="Copeland A."/>
            <person name="Barry K.W."/>
            <person name="Cichocki N."/>
            <person name="Veneault-Fourrey C."/>
            <person name="LaButti K."/>
            <person name="Lindquist E.A."/>
            <person name="Lipzen A."/>
            <person name="Lundell T."/>
            <person name="Morin E."/>
            <person name="Murat C."/>
            <person name="Sun H."/>
            <person name="Tunlid A."/>
            <person name="Henrissat B."/>
            <person name="Grigoriev I.V."/>
            <person name="Hibbett D.S."/>
            <person name="Martin F."/>
            <person name="Nordberg H.P."/>
            <person name="Cantor M.N."/>
            <person name="Hua S.X."/>
        </authorList>
    </citation>
    <scope>NUCLEOTIDE SEQUENCE [LARGE SCALE GENOMIC DNA]</scope>
    <source>
        <strain evidence="3 4">MUT 4182</strain>
    </source>
</reference>
<dbReference type="STRING" id="1051891.A0A0C3KVK6"/>
<feature type="non-terminal residue" evidence="3">
    <location>
        <position position="1"/>
    </location>
</feature>
<dbReference type="InterPro" id="IPR045153">
    <property type="entry name" value="Est1/Ebs1-like"/>
</dbReference>
<dbReference type="InterPro" id="IPR011990">
    <property type="entry name" value="TPR-like_helical_dom_sf"/>
</dbReference>
<evidence type="ECO:0000313" key="3">
    <source>
        <dbReference type="EMBL" id="KIO25508.1"/>
    </source>
</evidence>
<dbReference type="GO" id="GO:0016740">
    <property type="term" value="F:transferase activity"/>
    <property type="evidence" value="ECO:0007669"/>
    <property type="project" value="UniProtKB-KW"/>
</dbReference>
<dbReference type="HOGENOM" id="CLU_688057_0_0_1"/>
<keyword evidence="4" id="KW-1185">Reference proteome</keyword>
<keyword evidence="3" id="KW-0808">Transferase</keyword>
<dbReference type="Proteomes" id="UP000054248">
    <property type="component" value="Unassembled WGS sequence"/>
</dbReference>
<evidence type="ECO:0000259" key="2">
    <source>
        <dbReference type="Pfam" id="PF10373"/>
    </source>
</evidence>
<dbReference type="SUPFAM" id="SSF48452">
    <property type="entry name" value="TPR-like"/>
    <property type="match status" value="1"/>
</dbReference>
<organism evidence="3 4">
    <name type="scientific">Tulasnella calospora MUT 4182</name>
    <dbReference type="NCBI Taxonomy" id="1051891"/>
    <lineage>
        <taxon>Eukaryota</taxon>
        <taxon>Fungi</taxon>
        <taxon>Dikarya</taxon>
        <taxon>Basidiomycota</taxon>
        <taxon>Agaricomycotina</taxon>
        <taxon>Agaricomycetes</taxon>
        <taxon>Cantharellales</taxon>
        <taxon>Tulasnellaceae</taxon>
        <taxon>Tulasnella</taxon>
    </lineage>
</organism>